<organism evidence="2 3">
    <name type="scientific">Tetraparma gracilis</name>
    <dbReference type="NCBI Taxonomy" id="2962635"/>
    <lineage>
        <taxon>Eukaryota</taxon>
        <taxon>Sar</taxon>
        <taxon>Stramenopiles</taxon>
        <taxon>Ochrophyta</taxon>
        <taxon>Bolidophyceae</taxon>
        <taxon>Parmales</taxon>
        <taxon>Triparmaceae</taxon>
        <taxon>Tetraparma</taxon>
    </lineage>
</organism>
<gene>
    <name evidence="2" type="ORF">TeGR_g11341</name>
</gene>
<dbReference type="EMBL" id="BRYB01000542">
    <property type="protein sequence ID" value="GMI32265.1"/>
    <property type="molecule type" value="Genomic_DNA"/>
</dbReference>
<dbReference type="Proteomes" id="UP001165060">
    <property type="component" value="Unassembled WGS sequence"/>
</dbReference>
<evidence type="ECO:0000313" key="2">
    <source>
        <dbReference type="EMBL" id="GMI32265.1"/>
    </source>
</evidence>
<accession>A0ABQ6MSD1</accession>
<feature type="transmembrane region" description="Helical" evidence="1">
    <location>
        <begin position="76"/>
        <end position="94"/>
    </location>
</feature>
<proteinExistence type="predicted"/>
<name>A0ABQ6MSD1_9STRA</name>
<evidence type="ECO:0000313" key="3">
    <source>
        <dbReference type="Proteomes" id="UP001165060"/>
    </source>
</evidence>
<keyword evidence="3" id="KW-1185">Reference proteome</keyword>
<comment type="caution">
    <text evidence="2">The sequence shown here is derived from an EMBL/GenBank/DDBJ whole genome shotgun (WGS) entry which is preliminary data.</text>
</comment>
<sequence length="99" mass="10960">MSKPAPTMAQLPPGYGQATNVAPNMSPATVVPLPPVNPDSALEQGDVQHQMEVFENRQKIWRGNFVEDQMWGKCKLIVCALIVFFAIFVLYIVSKRAAD</sequence>
<keyword evidence="1" id="KW-0472">Membrane</keyword>
<reference evidence="2 3" key="1">
    <citation type="journal article" date="2023" name="Commun. Biol.">
        <title>Genome analysis of Parmales, the sister group of diatoms, reveals the evolutionary specialization of diatoms from phago-mixotrophs to photoautotrophs.</title>
        <authorList>
            <person name="Ban H."/>
            <person name="Sato S."/>
            <person name="Yoshikawa S."/>
            <person name="Yamada K."/>
            <person name="Nakamura Y."/>
            <person name="Ichinomiya M."/>
            <person name="Sato N."/>
            <person name="Blanc-Mathieu R."/>
            <person name="Endo H."/>
            <person name="Kuwata A."/>
            <person name="Ogata H."/>
        </authorList>
    </citation>
    <scope>NUCLEOTIDE SEQUENCE [LARGE SCALE GENOMIC DNA]</scope>
</reference>
<protein>
    <submittedName>
        <fullName evidence="2">Uncharacterized protein</fullName>
    </submittedName>
</protein>
<keyword evidence="1" id="KW-1133">Transmembrane helix</keyword>
<evidence type="ECO:0000256" key="1">
    <source>
        <dbReference type="SAM" id="Phobius"/>
    </source>
</evidence>
<keyword evidence="1" id="KW-0812">Transmembrane</keyword>